<dbReference type="Pfam" id="PF17042">
    <property type="entry name" value="NBD_C"/>
    <property type="match status" value="1"/>
</dbReference>
<evidence type="ECO:0000256" key="1">
    <source>
        <dbReference type="ARBA" id="ARBA00005715"/>
    </source>
</evidence>
<dbReference type="EMBL" id="LNTU01000038">
    <property type="protein sequence ID" value="KXF75512.1"/>
    <property type="molecule type" value="Genomic_DNA"/>
</dbReference>
<evidence type="ECO:0000256" key="7">
    <source>
        <dbReference type="ARBA" id="ARBA00035898"/>
    </source>
</evidence>
<feature type="domain" description="Four-carbon acid sugar kinase N-terminal" evidence="13">
    <location>
        <begin position="3"/>
        <end position="228"/>
    </location>
</feature>
<dbReference type="AlphaFoldDB" id="A0A135HQP3"/>
<keyword evidence="5" id="KW-0067">ATP-binding</keyword>
<evidence type="ECO:0000256" key="10">
    <source>
        <dbReference type="ARBA" id="ARBA00039095"/>
    </source>
</evidence>
<dbReference type="Gene3D" id="3.40.50.10840">
    <property type="entry name" value="Putative sugar-binding, N-terminal domain"/>
    <property type="match status" value="1"/>
</dbReference>
<dbReference type="SUPFAM" id="SSF142764">
    <property type="entry name" value="YgbK-like"/>
    <property type="match status" value="1"/>
</dbReference>
<feature type="domain" description="Four-carbon acid sugar kinase nucleotide binding" evidence="14">
    <location>
        <begin position="256"/>
        <end position="413"/>
    </location>
</feature>
<protein>
    <recommendedName>
        <fullName evidence="11">3-oxo-tetronate kinase</fullName>
        <ecNumber evidence="10">2.7.1.217</ecNumber>
    </recommendedName>
    <alternativeName>
        <fullName evidence="12">3-dehydrotetronate 4-kinase</fullName>
    </alternativeName>
</protein>
<comment type="catalytic activity">
    <reaction evidence="7">
        <text>3-dehydro-L-erythronate + ATP = 3-dehydro-4-O-phospho-L-erythronate + ADP + H(+)</text>
        <dbReference type="Rhea" id="RHEA:52552"/>
        <dbReference type="ChEBI" id="CHEBI:15378"/>
        <dbReference type="ChEBI" id="CHEBI:30616"/>
        <dbReference type="ChEBI" id="CHEBI:136592"/>
        <dbReference type="ChEBI" id="CHEBI:136670"/>
        <dbReference type="ChEBI" id="CHEBI:456216"/>
        <dbReference type="EC" id="2.7.1.217"/>
    </reaction>
</comment>
<evidence type="ECO:0000256" key="9">
    <source>
        <dbReference type="ARBA" id="ARBA00037335"/>
    </source>
</evidence>
<dbReference type="Gene3D" id="3.40.980.20">
    <property type="entry name" value="Four-carbon acid sugar kinase, nucleotide binding domain"/>
    <property type="match status" value="1"/>
</dbReference>
<dbReference type="InterPro" id="IPR037051">
    <property type="entry name" value="4-carb_acid_sugar_kinase_N_sf"/>
</dbReference>
<evidence type="ECO:0000259" key="13">
    <source>
        <dbReference type="Pfam" id="PF07005"/>
    </source>
</evidence>
<dbReference type="InterPro" id="IPR010737">
    <property type="entry name" value="4-carb_acid_sugar_kinase_N"/>
</dbReference>
<comment type="function">
    <text evidence="9">Catalyzes the ATP-dependent phosphorylation of 3-oxo-tetronate to 3-oxo-tetronate 4-phosphate.</text>
</comment>
<keyword evidence="4" id="KW-0418">Kinase</keyword>
<dbReference type="GO" id="GO:0005524">
    <property type="term" value="F:ATP binding"/>
    <property type="evidence" value="ECO:0007669"/>
    <property type="project" value="UniProtKB-KW"/>
</dbReference>
<name>A0A135HQP3_9HYPH</name>
<dbReference type="EC" id="2.7.1.217" evidence="10"/>
<evidence type="ECO:0000313" key="15">
    <source>
        <dbReference type="EMBL" id="KXF75512.1"/>
    </source>
</evidence>
<dbReference type="GO" id="GO:0016301">
    <property type="term" value="F:kinase activity"/>
    <property type="evidence" value="ECO:0007669"/>
    <property type="project" value="UniProtKB-KW"/>
</dbReference>
<dbReference type="RefSeq" id="WP_068884715.1">
    <property type="nucleotide sequence ID" value="NZ_LNTU01000038.1"/>
</dbReference>
<dbReference type="Proteomes" id="UP000070107">
    <property type="component" value="Unassembled WGS sequence"/>
</dbReference>
<dbReference type="Pfam" id="PF07005">
    <property type="entry name" value="SBD_N"/>
    <property type="match status" value="1"/>
</dbReference>
<proteinExistence type="inferred from homology"/>
<evidence type="ECO:0000256" key="5">
    <source>
        <dbReference type="ARBA" id="ARBA00022840"/>
    </source>
</evidence>
<reference evidence="15 16" key="1">
    <citation type="submission" date="2015-11" db="EMBL/GenBank/DDBJ databases">
        <title>Draft genome sequence of Paramesorhizobium deserti A-3-E, a strain highly resistant to diverse beta-lactam antibiotics.</title>
        <authorList>
            <person name="Lv R."/>
            <person name="Yang X."/>
            <person name="Fang N."/>
            <person name="Guo J."/>
            <person name="Luo X."/>
            <person name="Peng F."/>
            <person name="Yang R."/>
            <person name="Cui Y."/>
            <person name="Fang C."/>
            <person name="Song Y."/>
        </authorList>
    </citation>
    <scope>NUCLEOTIDE SEQUENCE [LARGE SCALE GENOMIC DNA]</scope>
    <source>
        <strain evidence="15 16">A-3-E</strain>
    </source>
</reference>
<evidence type="ECO:0000259" key="14">
    <source>
        <dbReference type="Pfam" id="PF17042"/>
    </source>
</evidence>
<keyword evidence="2" id="KW-0808">Transferase</keyword>
<comment type="similarity">
    <text evidence="1">Belongs to the four-carbon acid sugar kinase family.</text>
</comment>
<accession>A0A135HQP3</accession>
<comment type="catalytic activity">
    <reaction evidence="8">
        <text>3-dehydro-D-erythronate + ATP = 3-dehydro-4-O-phospho-D-erythronate + ADP + H(+)</text>
        <dbReference type="Rhea" id="RHEA:52556"/>
        <dbReference type="ChEBI" id="CHEBI:15378"/>
        <dbReference type="ChEBI" id="CHEBI:30616"/>
        <dbReference type="ChEBI" id="CHEBI:57958"/>
        <dbReference type="ChEBI" id="CHEBI:136593"/>
        <dbReference type="ChEBI" id="CHEBI:456216"/>
        <dbReference type="EC" id="2.7.1.217"/>
    </reaction>
</comment>
<dbReference type="STRING" id="1494590.ATN84_19870"/>
<dbReference type="OrthoDB" id="191465at2"/>
<evidence type="ECO:0000256" key="2">
    <source>
        <dbReference type="ARBA" id="ARBA00022679"/>
    </source>
</evidence>
<keyword evidence="3" id="KW-0547">Nucleotide-binding</keyword>
<dbReference type="InterPro" id="IPR050007">
    <property type="entry name" value="OtnK"/>
</dbReference>
<evidence type="ECO:0000256" key="6">
    <source>
        <dbReference type="ARBA" id="ARBA00023277"/>
    </source>
</evidence>
<evidence type="ECO:0000256" key="11">
    <source>
        <dbReference type="ARBA" id="ARBA00039461"/>
    </source>
</evidence>
<organism evidence="15 16">
    <name type="scientific">Paramesorhizobium deserti</name>
    <dbReference type="NCBI Taxonomy" id="1494590"/>
    <lineage>
        <taxon>Bacteria</taxon>
        <taxon>Pseudomonadati</taxon>
        <taxon>Pseudomonadota</taxon>
        <taxon>Alphaproteobacteria</taxon>
        <taxon>Hyphomicrobiales</taxon>
        <taxon>Phyllobacteriaceae</taxon>
        <taxon>Paramesorhizobium</taxon>
    </lineage>
</organism>
<sequence>MLLGAVADDLTGATDLALTLSREGMRAVQVVGVPPADFDFGDAEAVVVALKSRTIPAAEAVSLSLDAARAILSAGAEQIIFKYCSTFDSTPEGNIGPVAEALAGLLDAPLVLACPAFPANGRTVYQGHLFVGSMLLSDCPMKDHPLTPMTDANLVRVLQQQTKLPVGLIPYSVVDRGGEAIAAAFTEAETKGDRFVIVDAVTEDHLRAIGRAAADMKLITGGSGIAIGLPENFRRAGKLATRKADTTFAAPAGRAAILAGSCSAATRRQIAAAIAAGVPALKIDPIAIAEGNTTAAGVADWLASAGHPHPLAYSSADPDEVRSAQEKLGRDRAGGLVEHLLAEVAITLRENSFSRLIVAGGETSGAVVNGLGVAALRIGPEIDPGVPWTRSLDGGSPIALALKSGNFGADDFFLKAWDQLK</sequence>
<comment type="caution">
    <text evidence="15">The sequence shown here is derived from an EMBL/GenBank/DDBJ whole genome shotgun (WGS) entry which is preliminary data.</text>
</comment>
<keyword evidence="16" id="KW-1185">Reference proteome</keyword>
<keyword evidence="6" id="KW-0119">Carbohydrate metabolism</keyword>
<evidence type="ECO:0000256" key="12">
    <source>
        <dbReference type="ARBA" id="ARBA00041377"/>
    </source>
</evidence>
<evidence type="ECO:0000313" key="16">
    <source>
        <dbReference type="Proteomes" id="UP000070107"/>
    </source>
</evidence>
<dbReference type="NCBIfam" id="NF043035">
    <property type="entry name" value="OxoTetrKin"/>
    <property type="match status" value="1"/>
</dbReference>
<evidence type="ECO:0000256" key="8">
    <source>
        <dbReference type="ARBA" id="ARBA00036346"/>
    </source>
</evidence>
<dbReference type="InterPro" id="IPR042213">
    <property type="entry name" value="NBD_C_sf"/>
</dbReference>
<evidence type="ECO:0000256" key="3">
    <source>
        <dbReference type="ARBA" id="ARBA00022741"/>
    </source>
</evidence>
<gene>
    <name evidence="15" type="ORF">ATN84_19870</name>
</gene>
<dbReference type="InterPro" id="IPR031475">
    <property type="entry name" value="NBD_C"/>
</dbReference>
<evidence type="ECO:0000256" key="4">
    <source>
        <dbReference type="ARBA" id="ARBA00022777"/>
    </source>
</evidence>